<proteinExistence type="predicted"/>
<feature type="region of interest" description="Disordered" evidence="2">
    <location>
        <begin position="32"/>
        <end position="82"/>
    </location>
</feature>
<reference evidence="3" key="1">
    <citation type="journal article" date="2023" name="Plant J.">
        <title>The genome of the king protea, Protea cynaroides.</title>
        <authorList>
            <person name="Chang J."/>
            <person name="Duong T.A."/>
            <person name="Schoeman C."/>
            <person name="Ma X."/>
            <person name="Roodt D."/>
            <person name="Barker N."/>
            <person name="Li Z."/>
            <person name="Van de Peer Y."/>
            <person name="Mizrachi E."/>
        </authorList>
    </citation>
    <scope>NUCLEOTIDE SEQUENCE</scope>
    <source>
        <tissue evidence="3">Young leaves</tissue>
    </source>
</reference>
<feature type="compositionally biased region" description="Basic residues" evidence="2">
    <location>
        <begin position="46"/>
        <end position="57"/>
    </location>
</feature>
<accession>A0A9Q0R2X8</accession>
<dbReference type="AlphaFoldDB" id="A0A9Q0R2X8"/>
<keyword evidence="4" id="KW-1185">Reference proteome</keyword>
<organism evidence="3 4">
    <name type="scientific">Protea cynaroides</name>
    <dbReference type="NCBI Taxonomy" id="273540"/>
    <lineage>
        <taxon>Eukaryota</taxon>
        <taxon>Viridiplantae</taxon>
        <taxon>Streptophyta</taxon>
        <taxon>Embryophyta</taxon>
        <taxon>Tracheophyta</taxon>
        <taxon>Spermatophyta</taxon>
        <taxon>Magnoliopsida</taxon>
        <taxon>Proteales</taxon>
        <taxon>Proteaceae</taxon>
        <taxon>Protea</taxon>
    </lineage>
</organism>
<feature type="coiled-coil region" evidence="1">
    <location>
        <begin position="123"/>
        <end position="184"/>
    </location>
</feature>
<keyword evidence="1" id="KW-0175">Coiled coil</keyword>
<evidence type="ECO:0000313" key="4">
    <source>
        <dbReference type="Proteomes" id="UP001141806"/>
    </source>
</evidence>
<dbReference type="EMBL" id="JAMYWD010000001">
    <property type="protein sequence ID" value="KAJ4981430.1"/>
    <property type="molecule type" value="Genomic_DNA"/>
</dbReference>
<protein>
    <submittedName>
        <fullName evidence="3">Uncharacterized protein</fullName>
    </submittedName>
</protein>
<evidence type="ECO:0000256" key="2">
    <source>
        <dbReference type="SAM" id="MobiDB-lite"/>
    </source>
</evidence>
<evidence type="ECO:0000256" key="1">
    <source>
        <dbReference type="SAM" id="Coils"/>
    </source>
</evidence>
<dbReference type="Proteomes" id="UP001141806">
    <property type="component" value="Unassembled WGS sequence"/>
</dbReference>
<name>A0A9Q0R2X8_9MAGN</name>
<comment type="caution">
    <text evidence="3">The sequence shown here is derived from an EMBL/GenBank/DDBJ whole genome shotgun (WGS) entry which is preliminary data.</text>
</comment>
<gene>
    <name evidence="3" type="ORF">NE237_032267</name>
</gene>
<sequence length="212" mass="23771">MVAIGSNFSTTFDQSLAYFAVVKFSMEEFKISSKEKTQPSSPPPKAKSKHSKQKKVFTSKSASNERAIDKVPSDSQSTSVIPPSISISSQIDVEETFPNVARVQLEDSQYVPNWKLKTSDCSLERSKTAKATAKAKRKRALEEKIKGKEEKKKVEDVTAAKASLEEENSELKKVNDESDRKIESWSSNFVKLKEVFQGELIRPLKTSKFLKS</sequence>
<evidence type="ECO:0000313" key="3">
    <source>
        <dbReference type="EMBL" id="KAJ4981430.1"/>
    </source>
</evidence>